<evidence type="ECO:0000313" key="1">
    <source>
        <dbReference type="EMBL" id="DAF59508.1"/>
    </source>
</evidence>
<name>A0A8S5T840_9CAUD</name>
<accession>A0A8S5T840</accession>
<protein>
    <submittedName>
        <fullName evidence="1">Uncharacterized protein</fullName>
    </submittedName>
</protein>
<dbReference type="EMBL" id="BK032771">
    <property type="protein sequence ID" value="DAF59508.1"/>
    <property type="molecule type" value="Genomic_DNA"/>
</dbReference>
<sequence>MSITFFNQWRQLFHLGSMNWIDFDLINISWEIDKMTEDFGIDVALFGFGFHVHYVSRRMRRYFNSAMESCKDESKNPDFSL</sequence>
<reference evidence="1" key="1">
    <citation type="journal article" date="2021" name="Proc. Natl. Acad. Sci. U.S.A.">
        <title>A Catalog of Tens of Thousands of Viruses from Human Metagenomes Reveals Hidden Associations with Chronic Diseases.</title>
        <authorList>
            <person name="Tisza M.J."/>
            <person name="Buck C.B."/>
        </authorList>
    </citation>
    <scope>NUCLEOTIDE SEQUENCE</scope>
    <source>
        <strain evidence="1">CtU557</strain>
    </source>
</reference>
<proteinExistence type="predicted"/>
<organism evidence="1">
    <name type="scientific">Podoviridae sp. ctU557</name>
    <dbReference type="NCBI Taxonomy" id="2827736"/>
    <lineage>
        <taxon>Viruses</taxon>
        <taxon>Duplodnaviria</taxon>
        <taxon>Heunggongvirae</taxon>
        <taxon>Uroviricota</taxon>
        <taxon>Caudoviricetes</taxon>
    </lineage>
</organism>